<dbReference type="Pfam" id="PF13561">
    <property type="entry name" value="adh_short_C2"/>
    <property type="match status" value="1"/>
</dbReference>
<dbReference type="RefSeq" id="WP_071066858.1">
    <property type="nucleotide sequence ID" value="NZ_JBFLUH010000145.1"/>
</dbReference>
<dbReference type="InterPro" id="IPR036291">
    <property type="entry name" value="NAD(P)-bd_dom_sf"/>
</dbReference>
<dbReference type="PROSITE" id="PS00061">
    <property type="entry name" value="ADH_SHORT"/>
    <property type="match status" value="1"/>
</dbReference>
<accession>A0A1S1PBE9</accession>
<dbReference type="NCBIfam" id="NF009466">
    <property type="entry name" value="PRK12826.1-2"/>
    <property type="match status" value="1"/>
</dbReference>
<keyword evidence="4" id="KW-1185">Reference proteome</keyword>
<keyword evidence="2" id="KW-0560">Oxidoreductase</keyword>
<evidence type="ECO:0000313" key="3">
    <source>
        <dbReference type="EMBL" id="OHV20263.1"/>
    </source>
</evidence>
<dbReference type="EMBL" id="MAXA01000268">
    <property type="protein sequence ID" value="OHV20263.1"/>
    <property type="molecule type" value="Genomic_DNA"/>
</dbReference>
<gene>
    <name evidence="3" type="ORF">BBK14_08495</name>
</gene>
<dbReference type="GO" id="GO:0030497">
    <property type="term" value="P:fatty acid elongation"/>
    <property type="evidence" value="ECO:0007669"/>
    <property type="project" value="TreeGrafter"/>
</dbReference>
<dbReference type="SUPFAM" id="SSF51735">
    <property type="entry name" value="NAD(P)-binding Rossmann-fold domains"/>
    <property type="match status" value="1"/>
</dbReference>
<dbReference type="PRINTS" id="PR00081">
    <property type="entry name" value="GDHRDH"/>
</dbReference>
<dbReference type="OrthoDB" id="286404at2"/>
<dbReference type="PANTHER" id="PTHR42760:SF40">
    <property type="entry name" value="3-OXOACYL-[ACYL-CARRIER-PROTEIN] REDUCTASE, CHLOROPLASTIC"/>
    <property type="match status" value="1"/>
</dbReference>
<dbReference type="Gene3D" id="3.40.50.720">
    <property type="entry name" value="NAD(P)-binding Rossmann-like Domain"/>
    <property type="match status" value="1"/>
</dbReference>
<evidence type="ECO:0000256" key="1">
    <source>
        <dbReference type="ARBA" id="ARBA00006484"/>
    </source>
</evidence>
<organism evidence="3 4">
    <name type="scientific">Parafrankia soli</name>
    <dbReference type="NCBI Taxonomy" id="2599596"/>
    <lineage>
        <taxon>Bacteria</taxon>
        <taxon>Bacillati</taxon>
        <taxon>Actinomycetota</taxon>
        <taxon>Actinomycetes</taxon>
        <taxon>Frankiales</taxon>
        <taxon>Frankiaceae</taxon>
        <taxon>Parafrankia</taxon>
    </lineage>
</organism>
<dbReference type="AlphaFoldDB" id="A0A1S1PBE9"/>
<dbReference type="PANTHER" id="PTHR42760">
    <property type="entry name" value="SHORT-CHAIN DEHYDROGENASES/REDUCTASES FAMILY MEMBER"/>
    <property type="match status" value="1"/>
</dbReference>
<comment type="caution">
    <text evidence="3">The sequence shown here is derived from an EMBL/GenBank/DDBJ whole genome shotgun (WGS) entry which is preliminary data.</text>
</comment>
<dbReference type="InterPro" id="IPR002347">
    <property type="entry name" value="SDR_fam"/>
</dbReference>
<comment type="similarity">
    <text evidence="1">Belongs to the short-chain dehydrogenases/reductases (SDR) family.</text>
</comment>
<dbReference type="FunFam" id="3.40.50.720:FF:000084">
    <property type="entry name" value="Short-chain dehydrogenase reductase"/>
    <property type="match status" value="1"/>
</dbReference>
<protein>
    <submittedName>
        <fullName evidence="3">Short-chain dehydrogenase</fullName>
    </submittedName>
</protein>
<dbReference type="PRINTS" id="PR00080">
    <property type="entry name" value="SDRFAMILY"/>
</dbReference>
<dbReference type="Proteomes" id="UP000179769">
    <property type="component" value="Unassembled WGS sequence"/>
</dbReference>
<name>A0A1S1PBE9_9ACTN</name>
<evidence type="ECO:0000256" key="2">
    <source>
        <dbReference type="ARBA" id="ARBA00023002"/>
    </source>
</evidence>
<evidence type="ECO:0000313" key="4">
    <source>
        <dbReference type="Proteomes" id="UP000179769"/>
    </source>
</evidence>
<sequence length="246" mass="25083">MFPDLAGKRALVTGGTRGIGRAVVLGLAQAGATVVVGHQRQTEDAESLRRELKDTGNDHLLVQADVADPAQITELLSAAGTHLGGSLDIVVNSVGTISHIPYADLPLDAWTQVLTTNLTATHLVTQGALPLLGDSGTVVNIGSGAGLVGVPLRAHYTAAKTGLIGLTRSLSKELGSKGIRVNLVSPGVIETDQAAGMPPAARAAYTNRIPLGRLGEANEVAAVVLFLASDVSSYVNGATFTVDGGI</sequence>
<reference evidence="4" key="1">
    <citation type="submission" date="2016-07" db="EMBL/GenBank/DDBJ databases">
        <title>Frankia sp. NRRL B-16219 Genome sequencing.</title>
        <authorList>
            <person name="Ghodhbane-Gtari F."/>
            <person name="Swanson E."/>
            <person name="Gueddou A."/>
            <person name="Louati M."/>
            <person name="Nouioui I."/>
            <person name="Hezbri K."/>
            <person name="Abebe-Akele F."/>
            <person name="Simpson S."/>
            <person name="Morris K."/>
            <person name="Thomas K."/>
            <person name="Gtari M."/>
            <person name="Tisa L.S."/>
        </authorList>
    </citation>
    <scope>NUCLEOTIDE SEQUENCE [LARGE SCALE GENOMIC DNA]</scope>
    <source>
        <strain evidence="4">NRRL B-16219</strain>
    </source>
</reference>
<dbReference type="InterPro" id="IPR020904">
    <property type="entry name" value="Sc_DH/Rdtase_CS"/>
</dbReference>
<proteinExistence type="inferred from homology"/>
<dbReference type="GO" id="GO:0016616">
    <property type="term" value="F:oxidoreductase activity, acting on the CH-OH group of donors, NAD or NADP as acceptor"/>
    <property type="evidence" value="ECO:0007669"/>
    <property type="project" value="TreeGrafter"/>
</dbReference>